<reference evidence="2" key="1">
    <citation type="journal article" date="2019" name="Curr. Biol.">
        <title>Genome Sequence of Striga asiatica Provides Insight into the Evolution of Plant Parasitism.</title>
        <authorList>
            <person name="Yoshida S."/>
            <person name="Kim S."/>
            <person name="Wafula E.K."/>
            <person name="Tanskanen J."/>
            <person name="Kim Y.M."/>
            <person name="Honaas L."/>
            <person name="Yang Z."/>
            <person name="Spallek T."/>
            <person name="Conn C.E."/>
            <person name="Ichihashi Y."/>
            <person name="Cheong K."/>
            <person name="Cui S."/>
            <person name="Der J.P."/>
            <person name="Gundlach H."/>
            <person name="Jiao Y."/>
            <person name="Hori C."/>
            <person name="Ishida J.K."/>
            <person name="Kasahara H."/>
            <person name="Kiba T."/>
            <person name="Kim M.S."/>
            <person name="Koo N."/>
            <person name="Laohavisit A."/>
            <person name="Lee Y.H."/>
            <person name="Lumba S."/>
            <person name="McCourt P."/>
            <person name="Mortimer J.C."/>
            <person name="Mutuku J.M."/>
            <person name="Nomura T."/>
            <person name="Sasaki-Sekimoto Y."/>
            <person name="Seto Y."/>
            <person name="Wang Y."/>
            <person name="Wakatake T."/>
            <person name="Sakakibara H."/>
            <person name="Demura T."/>
            <person name="Yamaguchi S."/>
            <person name="Yoneyama K."/>
            <person name="Manabe R.I."/>
            <person name="Nelson D.C."/>
            <person name="Schulman A.H."/>
            <person name="Timko M.P."/>
            <person name="dePamphilis C.W."/>
            <person name="Choi D."/>
            <person name="Shirasu K."/>
        </authorList>
    </citation>
    <scope>NUCLEOTIDE SEQUENCE [LARGE SCALE GENOMIC DNA]</scope>
    <source>
        <strain evidence="2">cv. UVA1</strain>
    </source>
</reference>
<keyword evidence="1" id="KW-0418">Kinase</keyword>
<proteinExistence type="predicted"/>
<organism evidence="1 2">
    <name type="scientific">Striga asiatica</name>
    <name type="common">Asiatic witchweed</name>
    <name type="synonym">Buchnera asiatica</name>
    <dbReference type="NCBI Taxonomy" id="4170"/>
    <lineage>
        <taxon>Eukaryota</taxon>
        <taxon>Viridiplantae</taxon>
        <taxon>Streptophyta</taxon>
        <taxon>Embryophyta</taxon>
        <taxon>Tracheophyta</taxon>
        <taxon>Spermatophyta</taxon>
        <taxon>Magnoliopsida</taxon>
        <taxon>eudicotyledons</taxon>
        <taxon>Gunneridae</taxon>
        <taxon>Pentapetalae</taxon>
        <taxon>asterids</taxon>
        <taxon>lamiids</taxon>
        <taxon>Lamiales</taxon>
        <taxon>Orobanchaceae</taxon>
        <taxon>Buchnereae</taxon>
        <taxon>Striga</taxon>
    </lineage>
</organism>
<dbReference type="Proteomes" id="UP000325081">
    <property type="component" value="Unassembled WGS sequence"/>
</dbReference>
<dbReference type="GO" id="GO:0016301">
    <property type="term" value="F:kinase activity"/>
    <property type="evidence" value="ECO:0007669"/>
    <property type="project" value="UniProtKB-KW"/>
</dbReference>
<sequence>MRCCLSKPLHEHPAPKAVQSPLEHAKFMLAGILSKFLMSPFKTHHFCSICLLGGDWHSVIPFPSEVDRVLGLPVIPIYPPMALEIPGRYALLILKPLVESLRHLRIRLGVPVRGPPYLPYGDPHLGGPGLLERPHERVQVGVEHVRVGDPIVLDWRGPTVKEGKLDGEIRERGVVVLEEAHDLGHEVADVGPELAGRGARRARVVDVAVLGDGGLDAVAEPALVEGLLDVLEGRECGLERTQLIVGDAEHDFNVHPFEEVDGPSIRIEQLDLINLVVSEKLGNNTRVQVLGSLGSPVHAEPLCHVAHDRQRGKKHKADP</sequence>
<keyword evidence="2" id="KW-1185">Reference proteome</keyword>
<gene>
    <name evidence="1" type="ORF">STAS_11384</name>
</gene>
<dbReference type="OrthoDB" id="10629596at2759"/>
<comment type="caution">
    <text evidence="1">The sequence shown here is derived from an EMBL/GenBank/DDBJ whole genome shotgun (WGS) entry which is preliminary data.</text>
</comment>
<name>A0A5A7PQC2_STRAF</name>
<accession>A0A5A7PQC2</accession>
<evidence type="ECO:0000313" key="2">
    <source>
        <dbReference type="Proteomes" id="UP000325081"/>
    </source>
</evidence>
<dbReference type="AlphaFoldDB" id="A0A5A7PQC2"/>
<dbReference type="EMBL" id="BKCP01004960">
    <property type="protein sequence ID" value="GER35125.1"/>
    <property type="molecule type" value="Genomic_DNA"/>
</dbReference>
<protein>
    <submittedName>
        <fullName evidence="1">Ribose-phosphate diphosphokinase</fullName>
    </submittedName>
</protein>
<keyword evidence="1" id="KW-0808">Transferase</keyword>
<evidence type="ECO:0000313" key="1">
    <source>
        <dbReference type="EMBL" id="GER35125.1"/>
    </source>
</evidence>